<feature type="compositionally biased region" description="Low complexity" evidence="1">
    <location>
        <begin position="159"/>
        <end position="174"/>
    </location>
</feature>
<feature type="compositionally biased region" description="Acidic residues" evidence="1">
    <location>
        <begin position="84"/>
        <end position="103"/>
    </location>
</feature>
<keyword evidence="4" id="KW-1185">Reference proteome</keyword>
<proteinExistence type="predicted"/>
<feature type="region of interest" description="Disordered" evidence="1">
    <location>
        <begin position="130"/>
        <end position="197"/>
    </location>
</feature>
<dbReference type="AlphaFoldDB" id="A0A9P5NHI0"/>
<feature type="compositionally biased region" description="Acidic residues" evidence="1">
    <location>
        <begin position="280"/>
        <end position="310"/>
    </location>
</feature>
<evidence type="ECO:0000313" key="4">
    <source>
        <dbReference type="Proteomes" id="UP000724874"/>
    </source>
</evidence>
<dbReference type="CDD" id="cd22852">
    <property type="entry name" value="SMN_C"/>
    <property type="match status" value="1"/>
</dbReference>
<feature type="compositionally biased region" description="Basic residues" evidence="1">
    <location>
        <begin position="38"/>
        <end position="50"/>
    </location>
</feature>
<feature type="region of interest" description="Disordered" evidence="1">
    <location>
        <begin position="271"/>
        <end position="310"/>
    </location>
</feature>
<evidence type="ECO:0000259" key="2">
    <source>
        <dbReference type="Pfam" id="PF20636"/>
    </source>
</evidence>
<feature type="domain" description="Survival Motor Neuron Gemin2-binding" evidence="2">
    <location>
        <begin position="109"/>
        <end position="128"/>
    </location>
</feature>
<dbReference type="InterPro" id="IPR047313">
    <property type="entry name" value="SMN_C"/>
</dbReference>
<sequence>MSTRTVISYDDITLPYDPVDEGEPTTQPPSRTEQPPPNKRRKKNNQKGKNRANPPRSNNGQQQNRPTNGFVSTSSKPTQRQEQEQYDESMQDEEGYYEEDEESRELTHEEIWDDSALVYAWEAAMEEYEAFNGPDKGWKKEPVKKSPLWYNIPPDSSKKLSSTSKAPTTASTSTGPDIATAHGEEEEHDSKPLDFDTFVPTHDPSLYPPSSAQVGSVAGRAPQVHYAIDDLAAGAMVSQDEAFQHALSAMYWGGYWTAMYHAQRRLQSQNVPPHPVLAETGEEGEEEEVLEGEGGEIQVDEEDELVSTQR</sequence>
<dbReference type="Proteomes" id="UP000724874">
    <property type="component" value="Unassembled WGS sequence"/>
</dbReference>
<protein>
    <recommendedName>
        <fullName evidence="2">Survival Motor Neuron Gemin2-binding domain-containing protein</fullName>
    </recommendedName>
</protein>
<accession>A0A9P5NHI0</accession>
<dbReference type="OrthoDB" id="197400at2759"/>
<feature type="region of interest" description="Disordered" evidence="1">
    <location>
        <begin position="1"/>
        <end position="111"/>
    </location>
</feature>
<feature type="compositionally biased region" description="Polar residues" evidence="1">
    <location>
        <begin position="55"/>
        <end position="80"/>
    </location>
</feature>
<dbReference type="CDD" id="cd22851">
    <property type="entry name" value="SMN_N"/>
    <property type="match status" value="1"/>
</dbReference>
<evidence type="ECO:0000256" key="1">
    <source>
        <dbReference type="SAM" id="MobiDB-lite"/>
    </source>
</evidence>
<feature type="compositionally biased region" description="Basic and acidic residues" evidence="1">
    <location>
        <begin position="182"/>
        <end position="194"/>
    </location>
</feature>
<feature type="compositionally biased region" description="Polar residues" evidence="1">
    <location>
        <begin position="24"/>
        <end position="33"/>
    </location>
</feature>
<dbReference type="EMBL" id="JADNYJ010000103">
    <property type="protein sequence ID" value="KAF8885240.1"/>
    <property type="molecule type" value="Genomic_DNA"/>
</dbReference>
<reference evidence="3" key="1">
    <citation type="submission" date="2020-11" db="EMBL/GenBank/DDBJ databases">
        <authorList>
            <consortium name="DOE Joint Genome Institute"/>
            <person name="Ahrendt S."/>
            <person name="Riley R."/>
            <person name="Andreopoulos W."/>
            <person name="LaButti K."/>
            <person name="Pangilinan J."/>
            <person name="Ruiz-duenas F.J."/>
            <person name="Barrasa J.M."/>
            <person name="Sanchez-Garcia M."/>
            <person name="Camarero S."/>
            <person name="Miyauchi S."/>
            <person name="Serrano A."/>
            <person name="Linde D."/>
            <person name="Babiker R."/>
            <person name="Drula E."/>
            <person name="Ayuso-Fernandez I."/>
            <person name="Pacheco R."/>
            <person name="Padilla G."/>
            <person name="Ferreira P."/>
            <person name="Barriuso J."/>
            <person name="Kellner H."/>
            <person name="Castanera R."/>
            <person name="Alfaro M."/>
            <person name="Ramirez L."/>
            <person name="Pisabarro A.G."/>
            <person name="Kuo A."/>
            <person name="Tritt A."/>
            <person name="Lipzen A."/>
            <person name="He G."/>
            <person name="Yan M."/>
            <person name="Ng V."/>
            <person name="Cullen D."/>
            <person name="Martin F."/>
            <person name="Rosso M.-N."/>
            <person name="Henrissat B."/>
            <person name="Hibbett D."/>
            <person name="Martinez A.T."/>
            <person name="Grigoriev I.V."/>
        </authorList>
    </citation>
    <scope>NUCLEOTIDE SEQUENCE</scope>
    <source>
        <strain evidence="3">AH 44721</strain>
    </source>
</reference>
<dbReference type="Pfam" id="PF20636">
    <property type="entry name" value="SMN_G2-BD"/>
    <property type="match status" value="1"/>
</dbReference>
<gene>
    <name evidence="3" type="ORF">CPB84DRAFT_1850439</name>
</gene>
<comment type="caution">
    <text evidence="3">The sequence shown here is derived from an EMBL/GenBank/DDBJ whole genome shotgun (WGS) entry which is preliminary data.</text>
</comment>
<organism evidence="3 4">
    <name type="scientific">Gymnopilus junonius</name>
    <name type="common">Spectacular rustgill mushroom</name>
    <name type="synonym">Gymnopilus spectabilis subsp. junonius</name>
    <dbReference type="NCBI Taxonomy" id="109634"/>
    <lineage>
        <taxon>Eukaryota</taxon>
        <taxon>Fungi</taxon>
        <taxon>Dikarya</taxon>
        <taxon>Basidiomycota</taxon>
        <taxon>Agaricomycotina</taxon>
        <taxon>Agaricomycetes</taxon>
        <taxon>Agaricomycetidae</taxon>
        <taxon>Agaricales</taxon>
        <taxon>Agaricineae</taxon>
        <taxon>Hymenogastraceae</taxon>
        <taxon>Gymnopilus</taxon>
    </lineage>
</organism>
<name>A0A9P5NHI0_GYMJU</name>
<evidence type="ECO:0000313" key="3">
    <source>
        <dbReference type="EMBL" id="KAF8885240.1"/>
    </source>
</evidence>
<dbReference type="InterPro" id="IPR049481">
    <property type="entry name" value="SMN_G2-BD"/>
</dbReference>